<organism evidence="1 2">
    <name type="scientific">Erwinia tasmaniensis (strain DSM 17950 / CFBP 7177 / CIP 109463 / NCPPB 4357 / Et1/99)</name>
    <dbReference type="NCBI Taxonomy" id="465817"/>
    <lineage>
        <taxon>Bacteria</taxon>
        <taxon>Pseudomonadati</taxon>
        <taxon>Pseudomonadota</taxon>
        <taxon>Gammaproteobacteria</taxon>
        <taxon>Enterobacterales</taxon>
        <taxon>Erwiniaceae</taxon>
        <taxon>Erwinia</taxon>
    </lineage>
</organism>
<gene>
    <name evidence="1" type="ordered locus">ETA_29160</name>
</gene>
<evidence type="ECO:0000313" key="2">
    <source>
        <dbReference type="Proteomes" id="UP000001726"/>
    </source>
</evidence>
<dbReference type="Proteomes" id="UP000001726">
    <property type="component" value="Chromosome"/>
</dbReference>
<sequence>MLIFSSDLSLKARWLYPKRFYHHVVHIRCSWAIKSIHYQAAGDCSRRGQSIICGQIYPKRMMRMAVIWREIDGLSRFTLPEQGRMGFDAGKQEGFSEQADFFFGLRGNGC</sequence>
<name>B2VDC4_ERWT9</name>
<dbReference type="AlphaFoldDB" id="B2VDC4"/>
<dbReference type="KEGG" id="eta:ETA_29160"/>
<protein>
    <submittedName>
        <fullName evidence="1">Uncharacterized protein</fullName>
    </submittedName>
</protein>
<dbReference type="EMBL" id="CU468135">
    <property type="protein sequence ID" value="CAO97962.1"/>
    <property type="molecule type" value="Genomic_DNA"/>
</dbReference>
<reference evidence="1 2" key="1">
    <citation type="journal article" date="2008" name="Environ. Microbiol.">
        <title>The genome of Erwinia tasmaniensis strain Et1/99, a non-pathogenic bacterium in the genus Erwinia.</title>
        <authorList>
            <person name="Kube M."/>
            <person name="Migdoll A.M."/>
            <person name="Mueller I."/>
            <person name="Kuhl H."/>
            <person name="Beck A."/>
            <person name="Reinhardt R."/>
            <person name="Geider K."/>
        </authorList>
    </citation>
    <scope>NUCLEOTIDE SEQUENCE [LARGE SCALE GENOMIC DNA]</scope>
    <source>
        <strain evidence="2">DSM 17950 / CFBP 7177 / CIP 109463 / NCPPB 4357 / Et1/99</strain>
    </source>
</reference>
<dbReference type="HOGENOM" id="CLU_2167106_0_0_6"/>
<keyword evidence="2" id="KW-1185">Reference proteome</keyword>
<proteinExistence type="predicted"/>
<accession>B2VDC4</accession>
<evidence type="ECO:0000313" key="1">
    <source>
        <dbReference type="EMBL" id="CAO97962.1"/>
    </source>
</evidence>